<evidence type="ECO:0000256" key="12">
    <source>
        <dbReference type="SAM" id="Phobius"/>
    </source>
</evidence>
<dbReference type="SUPFAM" id="SSF53448">
    <property type="entry name" value="Nucleotide-diphospho-sugar transferases"/>
    <property type="match status" value="1"/>
</dbReference>
<keyword evidence="9 12" id="KW-0812">Transmembrane</keyword>
<evidence type="ECO:0000256" key="2">
    <source>
        <dbReference type="ARBA" id="ARBA00005001"/>
    </source>
</evidence>
<evidence type="ECO:0000313" key="15">
    <source>
        <dbReference type="EMBL" id="MBS7457054.1"/>
    </source>
</evidence>
<evidence type="ECO:0000256" key="11">
    <source>
        <dbReference type="ARBA" id="ARBA00023136"/>
    </source>
</evidence>
<proteinExistence type="inferred from homology"/>
<keyword evidence="8 14" id="KW-0808">Transferase</keyword>
<evidence type="ECO:0000256" key="8">
    <source>
        <dbReference type="ARBA" id="ARBA00022679"/>
    </source>
</evidence>
<gene>
    <name evidence="14" type="primary">mdoH</name>
    <name evidence="15" type="ORF">KB893_007880</name>
    <name evidence="14" type="ORF">KB893_03795</name>
</gene>
<dbReference type="CDD" id="cd04191">
    <property type="entry name" value="Glucan_BSP_MdoH"/>
    <property type="match status" value="1"/>
</dbReference>
<evidence type="ECO:0000256" key="1">
    <source>
        <dbReference type="ARBA" id="ARBA00004429"/>
    </source>
</evidence>
<comment type="similarity">
    <text evidence="3">Belongs to the glycosyltransferase 2 family. OpgH subfamily.</text>
</comment>
<feature type="transmembrane region" description="Helical" evidence="12">
    <location>
        <begin position="485"/>
        <end position="510"/>
    </location>
</feature>
<protein>
    <recommendedName>
        <fullName evidence="4">Glucans biosynthesis glucosyltransferase H</fullName>
    </recommendedName>
</protein>
<organism evidence="14">
    <name type="scientific">Coralloluteibacterium stylophorae</name>
    <dbReference type="NCBI Taxonomy" id="1776034"/>
    <lineage>
        <taxon>Bacteria</taxon>
        <taxon>Pseudomonadati</taxon>
        <taxon>Pseudomonadota</taxon>
        <taxon>Gammaproteobacteria</taxon>
        <taxon>Lysobacterales</taxon>
        <taxon>Lysobacteraceae</taxon>
        <taxon>Coralloluteibacterium</taxon>
    </lineage>
</organism>
<dbReference type="RefSeq" id="WP_211925615.1">
    <property type="nucleotide sequence ID" value="NZ_JAGQFT020000004.1"/>
</dbReference>
<dbReference type="InterPro" id="IPR050321">
    <property type="entry name" value="Glycosyltr_2/OpgH_subfam"/>
</dbReference>
<keyword evidence="10 12" id="KW-1133">Transmembrane helix</keyword>
<dbReference type="InterPro" id="IPR001173">
    <property type="entry name" value="Glyco_trans_2-like"/>
</dbReference>
<dbReference type="PANTHER" id="PTHR43867">
    <property type="entry name" value="CELLULOSE SYNTHASE CATALYTIC SUBUNIT A [UDP-FORMING]"/>
    <property type="match status" value="1"/>
</dbReference>
<keyword evidence="5" id="KW-1003">Cell membrane</keyword>
<feature type="domain" description="Glycosyltransferase 2-like" evidence="13">
    <location>
        <begin position="262"/>
        <end position="455"/>
    </location>
</feature>
<evidence type="ECO:0000256" key="5">
    <source>
        <dbReference type="ARBA" id="ARBA00022475"/>
    </source>
</evidence>
<evidence type="ECO:0000313" key="16">
    <source>
        <dbReference type="Proteomes" id="UP000675747"/>
    </source>
</evidence>
<sequence length="747" mass="82300">MRDIRARLDAAADLAPVRDEDAAGRPLLRLGPRLNRGTMVARTWPLRTIWTSPFSRRGDPVVDSPDPRGPWQTQARLRRTVLTILTLLVTAWGVVAMAQALPYGGRQPLEMATLAMFAVLFLWLSAGFWSAVAGFVLALIRGDGLSMSKQGHEAGAIAADARCAIVMPIANEDVARVFAGLRATYRSVVEAGVLAHFDFYVLSDSGDPDTRVAEIDAWRRACADLDAHGRLHYRWRRHRVKKKSGNIADFCRRWGRDYRYMVVLDADSIMTGDCLATLVRMMEARPNAGIIQTVPHPMGRETFYARAQQFASRVYGPLFTAGLCFWQLGESHFWGHNAIIRVRPFMDHCALGRLPGRGFLSGEVMSHDFCEAALIRRAGWAVWIAYDLEGSYEELPPNLLDELGRDKRWAGGNLKNMRLLFARGIYSAHRVMFVIGALAYVSSPLWLLFLAISTGLLAHQVNTTPVYFTEPNQLYPDWPHWDATAAISLFTATMVLLFAPKVLALLMVVFRRSKEFGGRMRLALSIVLETVFAALLAPVRMLFHTQFVIATILGIKGKWTSPSRDDAATPWGLAIRQHLPQTVIGIAWLAYAIHLNPALALWLLPVAGAMALSIPLSVVSSSVTLGRVTRRFGLFLVPEETRPPKELGWMREELARAQARPEPAFEDAVGDATLNAMLCAGANGRRRGLDAPHTRLPALVQTGRGDGLGALDAGARGALLGDPGALWRLHALQSSHRPQAAAAPAEG</sequence>
<reference evidence="14" key="2">
    <citation type="submission" date="2021-04" db="EMBL/GenBank/DDBJ databases">
        <authorList>
            <person name="Karlyshev A.V."/>
        </authorList>
    </citation>
    <scope>NUCLEOTIDE SEQUENCE</scope>
    <source>
        <strain evidence="14">LMG 29479</strain>
    </source>
</reference>
<keyword evidence="6" id="KW-0997">Cell inner membrane</keyword>
<dbReference type="GO" id="GO:0016758">
    <property type="term" value="F:hexosyltransferase activity"/>
    <property type="evidence" value="ECO:0007669"/>
    <property type="project" value="TreeGrafter"/>
</dbReference>
<evidence type="ECO:0000259" key="13">
    <source>
        <dbReference type="Pfam" id="PF13632"/>
    </source>
</evidence>
<evidence type="ECO:0000256" key="7">
    <source>
        <dbReference type="ARBA" id="ARBA00022676"/>
    </source>
</evidence>
<keyword evidence="11 12" id="KW-0472">Membrane</keyword>
<feature type="transmembrane region" description="Helical" evidence="12">
    <location>
        <begin position="114"/>
        <end position="140"/>
    </location>
</feature>
<feature type="transmembrane region" description="Helical" evidence="12">
    <location>
        <begin position="522"/>
        <end position="543"/>
    </location>
</feature>
<evidence type="ECO:0000256" key="4">
    <source>
        <dbReference type="ARBA" id="ARBA00020585"/>
    </source>
</evidence>
<accession>A0A8J7VRP6</accession>
<dbReference type="NCBIfam" id="NF003958">
    <property type="entry name" value="PRK05454.2-1"/>
    <property type="match status" value="1"/>
</dbReference>
<dbReference type="EMBL" id="JAGQFT010000016">
    <property type="protein sequence ID" value="MBR0561647.1"/>
    <property type="molecule type" value="Genomic_DNA"/>
</dbReference>
<dbReference type="GO" id="GO:0005886">
    <property type="term" value="C:plasma membrane"/>
    <property type="evidence" value="ECO:0007669"/>
    <property type="project" value="UniProtKB-SubCell"/>
</dbReference>
<dbReference type="PANTHER" id="PTHR43867:SF5">
    <property type="entry name" value="GLUCANS BIOSYNTHESIS GLUCOSYLTRANSFERASE H"/>
    <property type="match status" value="1"/>
</dbReference>
<reference evidence="15 16" key="1">
    <citation type="journal article" date="2021" name="Microbiol. Resour. Announc.">
        <title>Draft Genome Sequence of Coralloluteibacterium stylophorae LMG 29479T.</title>
        <authorList>
            <person name="Karlyshev A.V."/>
            <person name="Kudryashova E.B."/>
            <person name="Ariskina E.V."/>
            <person name="Conroy A.P."/>
            <person name="Abidueva E.Y."/>
        </authorList>
    </citation>
    <scope>NUCLEOTIDE SEQUENCE [LARGE SCALE GENOMIC DNA]</scope>
    <source>
        <strain evidence="15 16">LMG 29479</strain>
    </source>
</reference>
<dbReference type="InterPro" id="IPR029044">
    <property type="entry name" value="Nucleotide-diphossugar_trans"/>
</dbReference>
<dbReference type="AlphaFoldDB" id="A0A8J7VRP6"/>
<comment type="caution">
    <text evidence="14">The sequence shown here is derived from an EMBL/GenBank/DDBJ whole genome shotgun (WGS) entry which is preliminary data.</text>
</comment>
<feature type="transmembrane region" description="Helical" evidence="12">
    <location>
        <begin position="431"/>
        <end position="452"/>
    </location>
</feature>
<dbReference type="NCBIfam" id="NF003962">
    <property type="entry name" value="PRK05454.2-5"/>
    <property type="match status" value="1"/>
</dbReference>
<dbReference type="Proteomes" id="UP000675747">
    <property type="component" value="Unassembled WGS sequence"/>
</dbReference>
<evidence type="ECO:0000256" key="9">
    <source>
        <dbReference type="ARBA" id="ARBA00022692"/>
    </source>
</evidence>
<evidence type="ECO:0000256" key="3">
    <source>
        <dbReference type="ARBA" id="ARBA00009337"/>
    </source>
</evidence>
<name>A0A8J7VRP6_9GAMM</name>
<keyword evidence="16" id="KW-1185">Reference proteome</keyword>
<feature type="transmembrane region" description="Helical" evidence="12">
    <location>
        <begin position="81"/>
        <end position="102"/>
    </location>
</feature>
<dbReference type="EMBL" id="JAGQFT020000004">
    <property type="protein sequence ID" value="MBS7457054.1"/>
    <property type="molecule type" value="Genomic_DNA"/>
</dbReference>
<comment type="pathway">
    <text evidence="2">Glycan metabolism; osmoregulated periplasmic glucan (OPG) biosynthesis.</text>
</comment>
<evidence type="ECO:0000313" key="14">
    <source>
        <dbReference type="EMBL" id="MBR0561647.1"/>
    </source>
</evidence>
<feature type="transmembrane region" description="Helical" evidence="12">
    <location>
        <begin position="599"/>
        <end position="625"/>
    </location>
</feature>
<keyword evidence="7 14" id="KW-0328">Glycosyltransferase</keyword>
<dbReference type="Gene3D" id="3.90.550.10">
    <property type="entry name" value="Spore Coat Polysaccharide Biosynthesis Protein SpsA, Chain A"/>
    <property type="match status" value="1"/>
</dbReference>
<dbReference type="Pfam" id="PF13632">
    <property type="entry name" value="Glyco_trans_2_3"/>
    <property type="match status" value="1"/>
</dbReference>
<evidence type="ECO:0000256" key="6">
    <source>
        <dbReference type="ARBA" id="ARBA00022519"/>
    </source>
</evidence>
<evidence type="ECO:0000256" key="10">
    <source>
        <dbReference type="ARBA" id="ARBA00022989"/>
    </source>
</evidence>
<comment type="subcellular location">
    <subcellularLocation>
        <location evidence="1">Cell inner membrane</location>
        <topology evidence="1">Multi-pass membrane protein</topology>
    </subcellularLocation>
</comment>